<dbReference type="GO" id="GO:0005634">
    <property type="term" value="C:nucleus"/>
    <property type="evidence" value="ECO:0007669"/>
    <property type="project" value="UniProtKB-SubCell"/>
</dbReference>
<dbReference type="Gene3D" id="1.10.10.580">
    <property type="entry name" value="Structural maintenance of chromosome 1. Chain E"/>
    <property type="match status" value="1"/>
</dbReference>
<feature type="compositionally biased region" description="Low complexity" evidence="4">
    <location>
        <begin position="391"/>
        <end position="402"/>
    </location>
</feature>
<comment type="similarity">
    <text evidence="2">Belongs to the CND2 H2 (condensin-2 subunit 2) family.</text>
</comment>
<feature type="compositionally biased region" description="Polar residues" evidence="4">
    <location>
        <begin position="238"/>
        <end position="250"/>
    </location>
</feature>
<reference evidence="7" key="1">
    <citation type="submission" date="2016-10" db="EMBL/GenBank/DDBJ databases">
        <authorList>
            <person name="Benchimol M."/>
            <person name="Almeida L.G."/>
            <person name="Vasconcelos A.T."/>
            <person name="Perreira-Neves A."/>
            <person name="Rosa I.A."/>
            <person name="Tasca T."/>
            <person name="Bogo M.R."/>
            <person name="de Souza W."/>
        </authorList>
    </citation>
    <scope>NUCLEOTIDE SEQUENCE [LARGE SCALE GENOMIC DNA]</scope>
    <source>
        <strain evidence="7">K</strain>
    </source>
</reference>
<dbReference type="PANTHER" id="PTHR14324">
    <property type="entry name" value="CONDENSIN-2 COMPLEX SUBUNIT H2"/>
    <property type="match status" value="1"/>
</dbReference>
<dbReference type="PANTHER" id="PTHR14324:SF3">
    <property type="entry name" value="CONDENSIN-2 COMPLEX SUBUNIT H2"/>
    <property type="match status" value="1"/>
</dbReference>
<dbReference type="GO" id="GO:0003682">
    <property type="term" value="F:chromatin binding"/>
    <property type="evidence" value="ECO:0007669"/>
    <property type="project" value="TreeGrafter"/>
</dbReference>
<organism evidence="7 8">
    <name type="scientific">Tritrichomonas foetus</name>
    <dbReference type="NCBI Taxonomy" id="1144522"/>
    <lineage>
        <taxon>Eukaryota</taxon>
        <taxon>Metamonada</taxon>
        <taxon>Parabasalia</taxon>
        <taxon>Tritrichomonadida</taxon>
        <taxon>Tritrichomonadidae</taxon>
        <taxon>Tritrichomonas</taxon>
    </lineage>
</organism>
<evidence type="ECO:0000256" key="2">
    <source>
        <dbReference type="ARBA" id="ARBA00007844"/>
    </source>
</evidence>
<dbReference type="GeneID" id="94838582"/>
<gene>
    <name evidence="7" type="ORF">TRFO_24654</name>
</gene>
<dbReference type="RefSeq" id="XP_068360383.1">
    <property type="nucleotide sequence ID" value="XM_068503878.1"/>
</dbReference>
<keyword evidence="3" id="KW-0539">Nucleus</keyword>
<evidence type="ECO:0000256" key="4">
    <source>
        <dbReference type="SAM" id="MobiDB-lite"/>
    </source>
</evidence>
<evidence type="ECO:0000256" key="3">
    <source>
        <dbReference type="ARBA" id="ARBA00023242"/>
    </source>
</evidence>
<accession>A0A1J4K784</accession>
<evidence type="ECO:0000259" key="5">
    <source>
        <dbReference type="Pfam" id="PF06278"/>
    </source>
</evidence>
<comment type="caution">
    <text evidence="7">The sequence shown here is derived from an EMBL/GenBank/DDBJ whole genome shotgun (WGS) entry which is preliminary data.</text>
</comment>
<dbReference type="Pfam" id="PF06278">
    <property type="entry name" value="CNDH2_N"/>
    <property type="match status" value="1"/>
</dbReference>
<evidence type="ECO:0000259" key="6">
    <source>
        <dbReference type="Pfam" id="PF16858"/>
    </source>
</evidence>
<sequence length="550" mass="63541">MEEETDRSHSVIIDHLPEVLRPIREASAAWDIPLSDYLESFLQNLTGVDFHNDFRPEMLNFSQAGLFILGSTNIYAKKVNHLHDLALNCSSASFDGINNDSSTSHAKRKRKEVEWTRDNQLIDIEDPPLLDEMKTVDDDSQVNPKITTMPKLPFCLLNSLDPTSTNDQTSYKICANPDDDYGIILLDKSQKLNDLPEISRHLFNSNQIPEFENERRNEEEEEKEKENHSNEEEEKSETLPSPQLPNNNIHNIPEQIPPPALPSSDDEYGDDENDKITFLDPDSISNEVKKFMRPMEKMEKFKVPHSFNDKKSKETTVRKLFHMDIFQELYQHVKEFRKEENDTRKISQLANIPEESGRDHLLQDADAYLYDDFPLPPPLFDQDDDNHDSNEMNNNNMDENNSTEINIDDLPPPSEKVQSMDEYLYKKLLKKMIDEMVTSGKRAVNISEQNQKLTEWENKIVPILDDDLKRGEFKIEECEQWVVDIVKSHDGEMKFQQLKINLQQHEISRVFLSILVLANQGKVIIENEGSILGGDGNEEENFTIKIGPQA</sequence>
<evidence type="ECO:0000313" key="8">
    <source>
        <dbReference type="Proteomes" id="UP000179807"/>
    </source>
</evidence>
<dbReference type="VEuPathDB" id="TrichDB:TRFO_24654"/>
<dbReference type="Proteomes" id="UP000179807">
    <property type="component" value="Unassembled WGS sequence"/>
</dbReference>
<feature type="domain" description="Condensin II complex subunit H2 N-terminal" evidence="5">
    <location>
        <begin position="18"/>
        <end position="107"/>
    </location>
</feature>
<dbReference type="InterPro" id="IPR031737">
    <property type="entry name" value="CNDH2_C"/>
</dbReference>
<dbReference type="InterPro" id="IPR009378">
    <property type="entry name" value="H2_N"/>
</dbReference>
<dbReference type="EMBL" id="MLAK01000703">
    <property type="protein sequence ID" value="OHT07247.1"/>
    <property type="molecule type" value="Genomic_DNA"/>
</dbReference>
<evidence type="ECO:0000313" key="7">
    <source>
        <dbReference type="EMBL" id="OHT07247.1"/>
    </source>
</evidence>
<protein>
    <recommendedName>
        <fullName evidence="9">Condensin-2 complex subunit H2 C-terminal domain-containing protein</fullName>
    </recommendedName>
</protein>
<dbReference type="InterPro" id="IPR023093">
    <property type="entry name" value="ScpA-like_C"/>
</dbReference>
<dbReference type="AlphaFoldDB" id="A0A1J4K784"/>
<dbReference type="GO" id="GO:0000796">
    <property type="term" value="C:condensin complex"/>
    <property type="evidence" value="ECO:0007669"/>
    <property type="project" value="TreeGrafter"/>
</dbReference>
<comment type="subcellular location">
    <subcellularLocation>
        <location evidence="1">Nucleus</location>
    </subcellularLocation>
</comment>
<dbReference type="GO" id="GO:0010032">
    <property type="term" value="P:meiotic chromosome condensation"/>
    <property type="evidence" value="ECO:0007669"/>
    <property type="project" value="TreeGrafter"/>
</dbReference>
<feature type="region of interest" description="Disordered" evidence="4">
    <location>
        <begin position="203"/>
        <end position="281"/>
    </location>
</feature>
<dbReference type="Pfam" id="PF16858">
    <property type="entry name" value="CNDH2_C"/>
    <property type="match status" value="1"/>
</dbReference>
<feature type="domain" description="Condensin-2 complex subunit H2 C-terminal" evidence="6">
    <location>
        <begin position="425"/>
        <end position="529"/>
    </location>
</feature>
<name>A0A1J4K784_9EUKA</name>
<dbReference type="GO" id="GO:0051306">
    <property type="term" value="P:mitotic sister chromatid separation"/>
    <property type="evidence" value="ECO:0007669"/>
    <property type="project" value="TreeGrafter"/>
</dbReference>
<evidence type="ECO:0000256" key="1">
    <source>
        <dbReference type="ARBA" id="ARBA00004123"/>
    </source>
</evidence>
<dbReference type="OrthoDB" id="10038475at2759"/>
<feature type="compositionally biased region" description="Acidic residues" evidence="4">
    <location>
        <begin position="264"/>
        <end position="273"/>
    </location>
</feature>
<proteinExistence type="inferred from homology"/>
<evidence type="ECO:0008006" key="9">
    <source>
        <dbReference type="Google" id="ProtNLM"/>
    </source>
</evidence>
<feature type="compositionally biased region" description="Basic and acidic residues" evidence="4">
    <location>
        <begin position="212"/>
        <end position="230"/>
    </location>
</feature>
<dbReference type="InterPro" id="IPR031739">
    <property type="entry name" value="Ncaph2"/>
</dbReference>
<feature type="region of interest" description="Disordered" evidence="4">
    <location>
        <begin position="381"/>
        <end position="413"/>
    </location>
</feature>
<keyword evidence="8" id="KW-1185">Reference proteome</keyword>